<evidence type="ECO:0000256" key="2">
    <source>
        <dbReference type="ARBA" id="ARBA00022475"/>
    </source>
</evidence>
<keyword evidence="5" id="KW-0325">Glycoprotein</keyword>
<keyword evidence="7" id="KW-0961">Cell wall biogenesis/degradation</keyword>
<organism evidence="12 13">
    <name type="scientific">Siansivirga zeaxanthinifaciens CC-SAMT-1</name>
    <dbReference type="NCBI Taxonomy" id="1454006"/>
    <lineage>
        <taxon>Bacteria</taxon>
        <taxon>Pseudomonadati</taxon>
        <taxon>Bacteroidota</taxon>
        <taxon>Flavobacteriia</taxon>
        <taxon>Flavobacteriales</taxon>
        <taxon>Flavobacteriaceae</taxon>
        <taxon>Siansivirga</taxon>
    </lineage>
</organism>
<keyword evidence="2" id="KW-1003">Cell membrane</keyword>
<protein>
    <recommendedName>
        <fullName evidence="11">Endo-1,3-beta-glucanase btgC</fullName>
    </recommendedName>
    <alternativeName>
        <fullName evidence="10">Laminarinase btgC</fullName>
    </alternativeName>
</protein>
<dbReference type="OrthoDB" id="9806824at2"/>
<evidence type="ECO:0000256" key="1">
    <source>
        <dbReference type="ARBA" id="ARBA00004236"/>
    </source>
</evidence>
<dbReference type="Proteomes" id="UP000032229">
    <property type="component" value="Chromosome"/>
</dbReference>
<dbReference type="AlphaFoldDB" id="A0A0C5W9D6"/>
<dbReference type="InterPro" id="IPR050732">
    <property type="entry name" value="Beta-glucan_modifiers"/>
</dbReference>
<dbReference type="SUPFAM" id="SSF51445">
    <property type="entry name" value="(Trans)glycosidases"/>
    <property type="match status" value="1"/>
</dbReference>
<evidence type="ECO:0000313" key="13">
    <source>
        <dbReference type="Proteomes" id="UP000032229"/>
    </source>
</evidence>
<keyword evidence="3 12" id="KW-0378">Hydrolase</keyword>
<dbReference type="Gene3D" id="3.20.20.80">
    <property type="entry name" value="Glycosidases"/>
    <property type="match status" value="1"/>
</dbReference>
<dbReference type="KEGG" id="sze:AW14_03890"/>
<dbReference type="STRING" id="1454006.AW14_03890"/>
<sequence length="429" mass="48403">MKHIQKILLAMSIIIFVFGCGNNSKKEKITVGKEKHKTAADILGNPDYLAISYGGYRKKSRDSQPSISQLKEDMKILSAMGIKILRTYNVQLPHAPNVLKAISELKKEDSSFEMYVMLGAWIDCENAWTGLEPNHEAESDQNAGEIDRAVALAKAYPDIVKILAVGNEAMVHWATSYFVRPNVILKWVNHLQNLKRTGVLPNDLWITSSDDFSSWGGGDPAYHTDDLEKLIKAVDYISMHTYPMHNSHYNPAFWLVPENETHMSKQEKLEASMQRALKFATKQYDSVSNYVKRLGVKKPIHIGETGWATVCNSLYGANGSRATDEYKSGRYYDLIRAWSNNNKVSCFYFEAFDEQWKDAQNELGSENHFGLINLKGEAKYALWDLVDEGVFKGLTRDGQPITKTFNGNKEALMETVLVPPTASEFSVSH</sequence>
<dbReference type="PANTHER" id="PTHR16631:SF17">
    <property type="entry name" value="GLUCAN ENDO-1,3-BETA-GLUCOSIDASE BTGC"/>
    <property type="match status" value="1"/>
</dbReference>
<evidence type="ECO:0000256" key="6">
    <source>
        <dbReference type="ARBA" id="ARBA00023277"/>
    </source>
</evidence>
<dbReference type="EMBL" id="CP007202">
    <property type="protein sequence ID" value="AJR02907.1"/>
    <property type="molecule type" value="Genomic_DNA"/>
</dbReference>
<comment type="subcellular location">
    <subcellularLocation>
        <location evidence="1">Cell membrane</location>
    </subcellularLocation>
</comment>
<dbReference type="PROSITE" id="PS51257">
    <property type="entry name" value="PROKAR_LIPOPROTEIN"/>
    <property type="match status" value="1"/>
</dbReference>
<comment type="function">
    <text evidence="9">Glucanases play a role in cell expansion during growth, in cell-cell fusion during mating, and in spore release during sporulation. This enzyme may be involved in beta-glucan degradation. Active on laminarin and lichenan.</text>
</comment>
<dbReference type="GO" id="GO:0000272">
    <property type="term" value="P:polysaccharide catabolic process"/>
    <property type="evidence" value="ECO:0007669"/>
    <property type="project" value="UniProtKB-KW"/>
</dbReference>
<dbReference type="PATRIC" id="fig|1454006.5.peg.755"/>
<evidence type="ECO:0000256" key="9">
    <source>
        <dbReference type="ARBA" id="ARBA00037649"/>
    </source>
</evidence>
<dbReference type="GO" id="GO:0005576">
    <property type="term" value="C:extracellular region"/>
    <property type="evidence" value="ECO:0007669"/>
    <property type="project" value="TreeGrafter"/>
</dbReference>
<keyword evidence="6" id="KW-0119">Carbohydrate metabolism</keyword>
<accession>A0A0C5W9D6</accession>
<proteinExistence type="predicted"/>
<evidence type="ECO:0000256" key="5">
    <source>
        <dbReference type="ARBA" id="ARBA00023180"/>
    </source>
</evidence>
<name>A0A0C5W9D6_9FLAO</name>
<dbReference type="GO" id="GO:0009986">
    <property type="term" value="C:cell surface"/>
    <property type="evidence" value="ECO:0007669"/>
    <property type="project" value="TreeGrafter"/>
</dbReference>
<dbReference type="HOGENOM" id="CLU_642311_0_0_10"/>
<dbReference type="RefSeq" id="WP_044637608.1">
    <property type="nucleotide sequence ID" value="NZ_CP007202.1"/>
</dbReference>
<keyword evidence="8" id="KW-0624">Polysaccharide degradation</keyword>
<dbReference type="PANTHER" id="PTHR16631">
    <property type="entry name" value="GLUCAN 1,3-BETA-GLUCOSIDASE"/>
    <property type="match status" value="1"/>
</dbReference>
<dbReference type="GO" id="GO:0042973">
    <property type="term" value="F:glucan endo-1,3-beta-D-glucosidase activity"/>
    <property type="evidence" value="ECO:0007669"/>
    <property type="project" value="TreeGrafter"/>
</dbReference>
<evidence type="ECO:0000256" key="8">
    <source>
        <dbReference type="ARBA" id="ARBA00023326"/>
    </source>
</evidence>
<gene>
    <name evidence="12" type="ORF">AW14_03890</name>
</gene>
<evidence type="ECO:0000256" key="10">
    <source>
        <dbReference type="ARBA" id="ARBA00042373"/>
    </source>
</evidence>
<keyword evidence="13" id="KW-1185">Reference proteome</keyword>
<evidence type="ECO:0000313" key="12">
    <source>
        <dbReference type="EMBL" id="AJR02907.1"/>
    </source>
</evidence>
<dbReference type="GO" id="GO:0071555">
    <property type="term" value="P:cell wall organization"/>
    <property type="evidence" value="ECO:0007669"/>
    <property type="project" value="UniProtKB-KW"/>
</dbReference>
<dbReference type="InterPro" id="IPR017853">
    <property type="entry name" value="GH"/>
</dbReference>
<evidence type="ECO:0000256" key="11">
    <source>
        <dbReference type="ARBA" id="ARBA00043078"/>
    </source>
</evidence>
<evidence type="ECO:0000256" key="3">
    <source>
        <dbReference type="ARBA" id="ARBA00022801"/>
    </source>
</evidence>
<evidence type="ECO:0000256" key="7">
    <source>
        <dbReference type="ARBA" id="ARBA00023316"/>
    </source>
</evidence>
<dbReference type="GO" id="GO:0005886">
    <property type="term" value="C:plasma membrane"/>
    <property type="evidence" value="ECO:0007669"/>
    <property type="project" value="UniProtKB-SubCell"/>
</dbReference>
<keyword evidence="4" id="KW-0472">Membrane</keyword>
<evidence type="ECO:0000256" key="4">
    <source>
        <dbReference type="ARBA" id="ARBA00023136"/>
    </source>
</evidence>
<reference evidence="12 13" key="1">
    <citation type="submission" date="2014-02" db="EMBL/GenBank/DDBJ databases">
        <authorList>
            <person name="Young C.-C."/>
            <person name="Hameed A."/>
            <person name="Huang H.-C."/>
            <person name="Shahina M."/>
        </authorList>
    </citation>
    <scope>NUCLEOTIDE SEQUENCE [LARGE SCALE GENOMIC DNA]</scope>
    <source>
        <strain evidence="12 13">CC-SAMT-1</strain>
    </source>
</reference>